<gene>
    <name evidence="1" type="ORF">ALQ74_102754</name>
</gene>
<evidence type="ECO:0000313" key="2">
    <source>
        <dbReference type="Proteomes" id="UP000279057"/>
    </source>
</evidence>
<sequence length="45" mass="4832">MGASQLLRISLRIHLLCCVDAGGRFRGVYSSASGCDLAGLSHPWR</sequence>
<name>A0A3M4MZN9_PSESG</name>
<protein>
    <submittedName>
        <fullName evidence="1">Uncharacterized protein</fullName>
    </submittedName>
</protein>
<evidence type="ECO:0000313" key="1">
    <source>
        <dbReference type="EMBL" id="RMM59432.1"/>
    </source>
</evidence>
<dbReference type="AlphaFoldDB" id="A0A3M4MZN9"/>
<comment type="caution">
    <text evidence="1">The sequence shown here is derived from an EMBL/GenBank/DDBJ whole genome shotgun (WGS) entry which is preliminary data.</text>
</comment>
<dbReference type="EMBL" id="RBOM01000299">
    <property type="protein sequence ID" value="RMM59432.1"/>
    <property type="molecule type" value="Genomic_DNA"/>
</dbReference>
<organism evidence="1 2">
    <name type="scientific">Pseudomonas savastanoi pv. glycinea</name>
    <name type="common">Pseudomonas syringae pv. glycinea</name>
    <dbReference type="NCBI Taxonomy" id="318"/>
    <lineage>
        <taxon>Bacteria</taxon>
        <taxon>Pseudomonadati</taxon>
        <taxon>Pseudomonadota</taxon>
        <taxon>Gammaproteobacteria</taxon>
        <taxon>Pseudomonadales</taxon>
        <taxon>Pseudomonadaceae</taxon>
        <taxon>Pseudomonas</taxon>
    </lineage>
</organism>
<dbReference type="Proteomes" id="UP000279057">
    <property type="component" value="Unassembled WGS sequence"/>
</dbReference>
<proteinExistence type="predicted"/>
<accession>A0A3M4MZN9</accession>
<reference evidence="1 2" key="1">
    <citation type="submission" date="2018-08" db="EMBL/GenBank/DDBJ databases">
        <title>Recombination of ecologically and evolutionarily significant loci maintains genetic cohesion in the Pseudomonas syringae species complex.</title>
        <authorList>
            <person name="Dillon M."/>
            <person name="Thakur S."/>
            <person name="Almeida R.N.D."/>
            <person name="Weir B.S."/>
            <person name="Guttman D.S."/>
        </authorList>
    </citation>
    <scope>NUCLEOTIDE SEQUENCE [LARGE SCALE GENOMIC DNA]</scope>
    <source>
        <strain evidence="1 2">ICMP 4332</strain>
    </source>
</reference>